<name>A0A250IT25_9BACT</name>
<sequence>MDWRAIDLHGAASISRVVNVFEIRDIRGIPWTKYKIKVLEEGSGDFLAVANVCVKNANGAPDGEAGLGRTEVEALQDLIKRLGERLNSRKDWRDEDFEWTDPQDF</sequence>
<reference evidence="1 2" key="1">
    <citation type="submission" date="2017-06" db="EMBL/GenBank/DDBJ databases">
        <authorList>
            <person name="Kim H.J."/>
            <person name="Triplett B.A."/>
        </authorList>
    </citation>
    <scope>NUCLEOTIDE SEQUENCE [LARGE SCALE GENOMIC DNA]</scope>
    <source>
        <strain evidence="1 2">DSM 14713</strain>
    </source>
</reference>
<dbReference type="OrthoDB" id="5514282at2"/>
<evidence type="ECO:0000313" key="2">
    <source>
        <dbReference type="Proteomes" id="UP000217289"/>
    </source>
</evidence>
<dbReference type="Proteomes" id="UP000217289">
    <property type="component" value="Chromosome"/>
</dbReference>
<accession>A0A250IT25</accession>
<gene>
    <name evidence="1" type="ORF">MEBOL_007921</name>
</gene>
<evidence type="ECO:0000313" key="1">
    <source>
        <dbReference type="EMBL" id="ATB34418.1"/>
    </source>
</evidence>
<dbReference type="RefSeq" id="WP_095982322.1">
    <property type="nucleotide sequence ID" value="NZ_CP022163.1"/>
</dbReference>
<protein>
    <submittedName>
        <fullName evidence="1">Uncharacterized protein</fullName>
    </submittedName>
</protein>
<keyword evidence="2" id="KW-1185">Reference proteome</keyword>
<dbReference type="KEGG" id="mbd:MEBOL_007921"/>
<dbReference type="AlphaFoldDB" id="A0A250IT25"/>
<proteinExistence type="predicted"/>
<dbReference type="EMBL" id="CP022163">
    <property type="protein sequence ID" value="ATB34418.1"/>
    <property type="molecule type" value="Genomic_DNA"/>
</dbReference>
<organism evidence="1 2">
    <name type="scientific">Melittangium boletus DSM 14713</name>
    <dbReference type="NCBI Taxonomy" id="1294270"/>
    <lineage>
        <taxon>Bacteria</taxon>
        <taxon>Pseudomonadati</taxon>
        <taxon>Myxococcota</taxon>
        <taxon>Myxococcia</taxon>
        <taxon>Myxococcales</taxon>
        <taxon>Cystobacterineae</taxon>
        <taxon>Archangiaceae</taxon>
        <taxon>Melittangium</taxon>
    </lineage>
</organism>